<accession>A0A7D5GGG9</accession>
<dbReference type="InterPro" id="IPR025098">
    <property type="entry name" value="DUF4013"/>
</dbReference>
<dbReference type="GeneID" id="56029769"/>
<feature type="transmembrane region" description="Helical" evidence="1">
    <location>
        <begin position="166"/>
        <end position="186"/>
    </location>
</feature>
<organism evidence="2 3">
    <name type="scientific">Halorarum halophilum</name>
    <dbReference type="NCBI Taxonomy" id="2743090"/>
    <lineage>
        <taxon>Archaea</taxon>
        <taxon>Methanobacteriati</taxon>
        <taxon>Methanobacteriota</taxon>
        <taxon>Stenosarchaea group</taxon>
        <taxon>Halobacteria</taxon>
        <taxon>Halobacteriales</taxon>
        <taxon>Haloferacaceae</taxon>
        <taxon>Halorarum</taxon>
    </lineage>
</organism>
<dbReference type="Pfam" id="PF13197">
    <property type="entry name" value="DUF4013"/>
    <property type="match status" value="2"/>
</dbReference>
<dbReference type="AlphaFoldDB" id="A0A7D5GGG9"/>
<evidence type="ECO:0000313" key="3">
    <source>
        <dbReference type="Proteomes" id="UP000509750"/>
    </source>
</evidence>
<evidence type="ECO:0000313" key="2">
    <source>
        <dbReference type="EMBL" id="QLG28410.1"/>
    </source>
</evidence>
<feature type="transmembrane region" description="Helical" evidence="1">
    <location>
        <begin position="538"/>
        <end position="560"/>
    </location>
</feature>
<feature type="transmembrane region" description="Helical" evidence="1">
    <location>
        <begin position="35"/>
        <end position="60"/>
    </location>
</feature>
<dbReference type="Proteomes" id="UP000509750">
    <property type="component" value="Chromosome"/>
</dbReference>
<feature type="transmembrane region" description="Helical" evidence="1">
    <location>
        <begin position="99"/>
        <end position="117"/>
    </location>
</feature>
<dbReference type="KEGG" id="halg:HUG10_13010"/>
<keyword evidence="3" id="KW-1185">Reference proteome</keyword>
<name>A0A7D5GGG9_9EURY</name>
<dbReference type="RefSeq" id="WP_179169985.1">
    <property type="nucleotide sequence ID" value="NZ_CP058529.1"/>
</dbReference>
<keyword evidence="1" id="KW-1133">Transmembrane helix</keyword>
<feature type="transmembrane region" description="Helical" evidence="1">
    <location>
        <begin position="311"/>
        <end position="334"/>
    </location>
</feature>
<keyword evidence="1" id="KW-0812">Transmembrane</keyword>
<evidence type="ECO:0000256" key="1">
    <source>
        <dbReference type="SAM" id="Phobius"/>
    </source>
</evidence>
<feature type="transmembrane region" description="Helical" evidence="1">
    <location>
        <begin position="354"/>
        <end position="380"/>
    </location>
</feature>
<sequence>MQIPADFLQAGTTLRQFASTLAQDVRSIPNIGPTLLLGGLLWGYAVWLVIPSFLVMGFFVRILRYVPPSAPGEDVTPHPSDTPRFDRWVALVFDGVRAYVIWTVYILVAFAGYLSIFESESSSALLLAIFSSLLGNVSFLLQLYTALDIGISAPGQVTAGVLVDPALLGLLFAMYVGPAALLNFAARGTLSDGFSFSDLSPILRSLTYARNWIVFVLTWFVGTLVLLMPSQLVASVLVPVDVPILVEAVRESLELLRGFLSFAIFLVGYAALGRVSVPPRDKFSLGDHLHSRLDSEVVTFVSQNIRSGQTILVAVLLGAFWSVPSVVLLMGYVAGLVRANDSSTNTTIPSFGPLWGLIADGVRAIGLWVVYGLPPLLFLFIWNSQNSWPHAVVGNVLTGVPAFVVGSWYLARNIYNLLIAVWPAWLSRTPIDPFLALIAFATLSLLATYLYPAALVLVARTRDLRRGFSPHHLADAAGTLRYARAWLRAIVSLALGTMLLLAWNYWRERPERSEIHDTMSIIQVGEFSLINVPTEVGIMSSLVLLLVATGNVLLLLWAYYGVAMAIPGSRDPE</sequence>
<protein>
    <submittedName>
        <fullName evidence="2">DUF4013 domain-containing protein</fullName>
    </submittedName>
</protein>
<feature type="transmembrane region" description="Helical" evidence="1">
    <location>
        <begin position="258"/>
        <end position="277"/>
    </location>
</feature>
<keyword evidence="1" id="KW-0472">Membrane</keyword>
<dbReference type="OrthoDB" id="107590at2157"/>
<dbReference type="EMBL" id="CP058529">
    <property type="protein sequence ID" value="QLG28410.1"/>
    <property type="molecule type" value="Genomic_DNA"/>
</dbReference>
<reference evidence="2 3" key="1">
    <citation type="submission" date="2020-07" db="EMBL/GenBank/DDBJ databases">
        <title>Gai3-2, isolated from salt lake.</title>
        <authorList>
            <person name="Cui H."/>
            <person name="Shi X."/>
        </authorList>
    </citation>
    <scope>NUCLEOTIDE SEQUENCE [LARGE SCALE GENOMIC DNA]</scope>
    <source>
        <strain evidence="2 3">Gai3-2</strain>
    </source>
</reference>
<feature type="transmembrane region" description="Helical" evidence="1">
    <location>
        <begin position="124"/>
        <end position="146"/>
    </location>
</feature>
<proteinExistence type="predicted"/>
<gene>
    <name evidence="2" type="ORF">HUG10_13010</name>
</gene>
<feature type="transmembrane region" description="Helical" evidence="1">
    <location>
        <begin position="212"/>
        <end position="238"/>
    </location>
</feature>
<feature type="transmembrane region" description="Helical" evidence="1">
    <location>
        <begin position="431"/>
        <end position="459"/>
    </location>
</feature>
<feature type="transmembrane region" description="Helical" evidence="1">
    <location>
        <begin position="485"/>
        <end position="506"/>
    </location>
</feature>